<evidence type="ECO:0000313" key="1">
    <source>
        <dbReference type="EMBL" id="KAJ9062341.1"/>
    </source>
</evidence>
<sequence length="226" mass="25056">MQNQDIDQRFIAEPLAAIDEILSGIDYESISPEPHKRVNEAMEVWLSNPVNVANIPILNAATLVHLNSAFIQAGSLVRFRGMIQDTSFGQEVYISRYANGHEWKFNAYRDHNPDELSSETEQEQGANFIVERTSMEDRDLWYAVSTPGLSGWTGQAQVSGENQGIRTENPKYPLAGQPHIGVVLKFYGLDPNHPPAGVADLVDIIGVAGTCYSSQDHVIHVLALRK</sequence>
<protein>
    <submittedName>
        <fullName evidence="1">Uncharacterized protein</fullName>
    </submittedName>
</protein>
<dbReference type="Proteomes" id="UP001165960">
    <property type="component" value="Unassembled WGS sequence"/>
</dbReference>
<gene>
    <name evidence="1" type="ORF">DSO57_1011695</name>
</gene>
<name>A0ACC2SIY3_9FUNG</name>
<keyword evidence="2" id="KW-1185">Reference proteome</keyword>
<organism evidence="1 2">
    <name type="scientific">Entomophthora muscae</name>
    <dbReference type="NCBI Taxonomy" id="34485"/>
    <lineage>
        <taxon>Eukaryota</taxon>
        <taxon>Fungi</taxon>
        <taxon>Fungi incertae sedis</taxon>
        <taxon>Zoopagomycota</taxon>
        <taxon>Entomophthoromycotina</taxon>
        <taxon>Entomophthoromycetes</taxon>
        <taxon>Entomophthorales</taxon>
        <taxon>Entomophthoraceae</taxon>
        <taxon>Entomophthora</taxon>
    </lineage>
</organism>
<reference evidence="1" key="1">
    <citation type="submission" date="2022-04" db="EMBL/GenBank/DDBJ databases">
        <title>Genome of the entomopathogenic fungus Entomophthora muscae.</title>
        <authorList>
            <person name="Elya C."/>
            <person name="Lovett B.R."/>
            <person name="Lee E."/>
            <person name="Macias A.M."/>
            <person name="Hajek A.E."/>
            <person name="De Bivort B.L."/>
            <person name="Kasson M.T."/>
            <person name="De Fine Licht H.H."/>
            <person name="Stajich J.E."/>
        </authorList>
    </citation>
    <scope>NUCLEOTIDE SEQUENCE</scope>
    <source>
        <strain evidence="1">Berkeley</strain>
    </source>
</reference>
<dbReference type="EMBL" id="QTSX02005011">
    <property type="protein sequence ID" value="KAJ9062341.1"/>
    <property type="molecule type" value="Genomic_DNA"/>
</dbReference>
<accession>A0ACC2SIY3</accession>
<proteinExistence type="predicted"/>
<evidence type="ECO:0000313" key="2">
    <source>
        <dbReference type="Proteomes" id="UP001165960"/>
    </source>
</evidence>
<comment type="caution">
    <text evidence="1">The sequence shown here is derived from an EMBL/GenBank/DDBJ whole genome shotgun (WGS) entry which is preliminary data.</text>
</comment>
<feature type="non-terminal residue" evidence="1">
    <location>
        <position position="226"/>
    </location>
</feature>